<dbReference type="GO" id="GO:0046850">
    <property type="term" value="P:regulation of bone remodeling"/>
    <property type="evidence" value="ECO:0007669"/>
    <property type="project" value="Ensembl"/>
</dbReference>
<evidence type="ECO:0000313" key="11">
    <source>
        <dbReference type="Proteomes" id="UP000694392"/>
    </source>
</evidence>
<dbReference type="GeneTree" id="ENSGT00730000111209"/>
<keyword evidence="5 8" id="KW-0472">Membrane</keyword>
<dbReference type="GO" id="GO:0005977">
    <property type="term" value="P:glycogen metabolic process"/>
    <property type="evidence" value="ECO:0007669"/>
    <property type="project" value="Ensembl"/>
</dbReference>
<dbReference type="InterPro" id="IPR041182">
    <property type="entry name" value="LEP-R_IGD"/>
</dbReference>
<dbReference type="SMART" id="SM00060">
    <property type="entry name" value="FN3"/>
    <property type="match status" value="3"/>
</dbReference>
<dbReference type="GO" id="GO:0120162">
    <property type="term" value="P:positive regulation of cold-induced thermogenesis"/>
    <property type="evidence" value="ECO:0007669"/>
    <property type="project" value="Ensembl"/>
</dbReference>
<dbReference type="GO" id="GO:0009897">
    <property type="term" value="C:external side of plasma membrane"/>
    <property type="evidence" value="ECO:0007669"/>
    <property type="project" value="TreeGrafter"/>
</dbReference>
<keyword evidence="3" id="KW-0732">Signal</keyword>
<dbReference type="PANTHER" id="PTHR23037">
    <property type="entry name" value="CYTOKINE RECEPTOR"/>
    <property type="match status" value="1"/>
</dbReference>
<dbReference type="GO" id="GO:0006094">
    <property type="term" value="P:gluconeogenesis"/>
    <property type="evidence" value="ECO:0007669"/>
    <property type="project" value="Ensembl"/>
</dbReference>
<dbReference type="GO" id="GO:0045721">
    <property type="term" value="P:negative regulation of gluconeogenesis"/>
    <property type="evidence" value="ECO:0007669"/>
    <property type="project" value="Ensembl"/>
</dbReference>
<proteinExistence type="predicted"/>
<dbReference type="Ensembl" id="ENSSPUT00000020640.1">
    <property type="protein sequence ID" value="ENSSPUP00000019375.1"/>
    <property type="gene ID" value="ENSSPUG00000014906.1"/>
</dbReference>
<dbReference type="GO" id="GO:0001525">
    <property type="term" value="P:angiogenesis"/>
    <property type="evidence" value="ECO:0007669"/>
    <property type="project" value="Ensembl"/>
</dbReference>
<dbReference type="Pfam" id="PF18589">
    <property type="entry name" value="ObR_Ig"/>
    <property type="match status" value="2"/>
</dbReference>
<keyword evidence="2 8" id="KW-0812">Transmembrane</keyword>
<dbReference type="InterPro" id="IPR036116">
    <property type="entry name" value="FN3_sf"/>
</dbReference>
<dbReference type="CDD" id="cd00063">
    <property type="entry name" value="FN3"/>
    <property type="match status" value="2"/>
</dbReference>
<dbReference type="AlphaFoldDB" id="A0A8D0HBY0"/>
<gene>
    <name evidence="10" type="primary">LEPR</name>
</gene>
<dbReference type="GO" id="GO:0060259">
    <property type="term" value="P:regulation of feeding behavior"/>
    <property type="evidence" value="ECO:0007669"/>
    <property type="project" value="Ensembl"/>
</dbReference>
<dbReference type="GO" id="GO:0006909">
    <property type="term" value="P:phagocytosis"/>
    <property type="evidence" value="ECO:0007669"/>
    <property type="project" value="Ensembl"/>
</dbReference>
<dbReference type="Gene3D" id="2.60.40.10">
    <property type="entry name" value="Immunoglobulins"/>
    <property type="match status" value="6"/>
</dbReference>
<evidence type="ECO:0000313" key="10">
    <source>
        <dbReference type="Ensembl" id="ENSSPUP00000019375.1"/>
    </source>
</evidence>
<reference evidence="10" key="1">
    <citation type="submission" date="2025-08" db="UniProtKB">
        <authorList>
            <consortium name="Ensembl"/>
        </authorList>
    </citation>
    <scope>IDENTIFICATION</scope>
</reference>
<dbReference type="GO" id="GO:0014009">
    <property type="term" value="P:glial cell proliferation"/>
    <property type="evidence" value="ECO:0007669"/>
    <property type="project" value="Ensembl"/>
</dbReference>
<dbReference type="SUPFAM" id="SSF49265">
    <property type="entry name" value="Fibronectin type III"/>
    <property type="match status" value="4"/>
</dbReference>
<reference evidence="10" key="2">
    <citation type="submission" date="2025-09" db="UniProtKB">
        <authorList>
            <consortium name="Ensembl"/>
        </authorList>
    </citation>
    <scope>IDENTIFICATION</scope>
</reference>
<protein>
    <submittedName>
        <fullName evidence="10">Leptin receptor</fullName>
    </submittedName>
</protein>
<dbReference type="Proteomes" id="UP000694392">
    <property type="component" value="Unplaced"/>
</dbReference>
<keyword evidence="6" id="KW-0675">Receptor</keyword>
<name>A0A8D0HBY0_SPHPU</name>
<evidence type="ECO:0000256" key="5">
    <source>
        <dbReference type="ARBA" id="ARBA00023136"/>
    </source>
</evidence>
<dbReference type="GO" id="GO:0017046">
    <property type="term" value="F:peptide hormone binding"/>
    <property type="evidence" value="ECO:0007669"/>
    <property type="project" value="Ensembl"/>
</dbReference>
<dbReference type="PROSITE" id="PS50853">
    <property type="entry name" value="FN3"/>
    <property type="match status" value="1"/>
</dbReference>
<dbReference type="GO" id="GO:0098868">
    <property type="term" value="P:bone growth"/>
    <property type="evidence" value="ECO:0007669"/>
    <property type="project" value="Ensembl"/>
</dbReference>
<dbReference type="GO" id="GO:0010507">
    <property type="term" value="P:negative regulation of autophagy"/>
    <property type="evidence" value="ECO:0007669"/>
    <property type="project" value="Ensembl"/>
</dbReference>
<keyword evidence="4 8" id="KW-1133">Transmembrane helix</keyword>
<dbReference type="OMA" id="FPPHCLF"/>
<keyword evidence="7" id="KW-0325">Glycoprotein</keyword>
<dbReference type="PANTHER" id="PTHR23037:SF44">
    <property type="entry name" value="LEPTIN RECEPTOR"/>
    <property type="match status" value="1"/>
</dbReference>
<keyword evidence="11" id="KW-1185">Reference proteome</keyword>
<evidence type="ECO:0000256" key="8">
    <source>
        <dbReference type="SAM" id="Phobius"/>
    </source>
</evidence>
<feature type="domain" description="Fibronectin type-III" evidence="9">
    <location>
        <begin position="216"/>
        <end position="303"/>
    </location>
</feature>
<dbReference type="GO" id="GO:0051049">
    <property type="term" value="P:regulation of transport"/>
    <property type="evidence" value="ECO:0007669"/>
    <property type="project" value="Ensembl"/>
</dbReference>
<comment type="subcellular location">
    <subcellularLocation>
        <location evidence="1">Membrane</location>
        <topology evidence="1">Single-pass type I membrane protein</topology>
    </subcellularLocation>
</comment>
<accession>A0A8D0HBY0</accession>
<dbReference type="GO" id="GO:0043235">
    <property type="term" value="C:receptor complex"/>
    <property type="evidence" value="ECO:0007669"/>
    <property type="project" value="Ensembl"/>
</dbReference>
<dbReference type="GO" id="GO:0097009">
    <property type="term" value="P:energy homeostasis"/>
    <property type="evidence" value="ECO:0007669"/>
    <property type="project" value="Ensembl"/>
</dbReference>
<dbReference type="Pfam" id="PF06328">
    <property type="entry name" value="Lep_receptor_Ig"/>
    <property type="match status" value="1"/>
</dbReference>
<dbReference type="GO" id="GO:0038021">
    <property type="term" value="F:leptin receptor activity"/>
    <property type="evidence" value="ECO:0007669"/>
    <property type="project" value="Ensembl"/>
</dbReference>
<evidence type="ECO:0000256" key="6">
    <source>
        <dbReference type="ARBA" id="ARBA00023170"/>
    </source>
</evidence>
<dbReference type="GO" id="GO:0008203">
    <property type="term" value="P:cholesterol metabolic process"/>
    <property type="evidence" value="ECO:0007669"/>
    <property type="project" value="Ensembl"/>
</dbReference>
<evidence type="ECO:0000259" key="9">
    <source>
        <dbReference type="PROSITE" id="PS50853"/>
    </source>
</evidence>
<dbReference type="GO" id="GO:0097696">
    <property type="term" value="P:cell surface receptor signaling pathway via STAT"/>
    <property type="evidence" value="ECO:0007669"/>
    <property type="project" value="Ensembl"/>
</dbReference>
<evidence type="ECO:0000256" key="3">
    <source>
        <dbReference type="ARBA" id="ARBA00022729"/>
    </source>
</evidence>
<evidence type="ECO:0000256" key="4">
    <source>
        <dbReference type="ARBA" id="ARBA00022989"/>
    </source>
</evidence>
<dbReference type="InterPro" id="IPR013783">
    <property type="entry name" value="Ig-like_fold"/>
</dbReference>
<dbReference type="GO" id="GO:0030217">
    <property type="term" value="P:T cell differentiation"/>
    <property type="evidence" value="ECO:0007669"/>
    <property type="project" value="Ensembl"/>
</dbReference>
<dbReference type="FunFam" id="2.60.40.10:FF:000494">
    <property type="entry name" value="Leptin receptor"/>
    <property type="match status" value="1"/>
</dbReference>
<evidence type="ECO:0000256" key="2">
    <source>
        <dbReference type="ARBA" id="ARBA00022692"/>
    </source>
</evidence>
<evidence type="ECO:0000256" key="1">
    <source>
        <dbReference type="ARBA" id="ARBA00004479"/>
    </source>
</evidence>
<feature type="transmembrane region" description="Helical" evidence="8">
    <location>
        <begin position="804"/>
        <end position="827"/>
    </location>
</feature>
<dbReference type="GO" id="GO:0042593">
    <property type="term" value="P:glucose homeostasis"/>
    <property type="evidence" value="ECO:0007669"/>
    <property type="project" value="Ensembl"/>
</dbReference>
<sequence length="1126" mass="127360">LYHQDPLSNPSEIWHRYFVLPCVSPDETSDLPLPDGIAESRPNSKGDNSRVKANATVLVAKESFLCCLGTETHMDCFVYTPEMEGKAFISSETSVLASQQTDSSCNLQCWTKGNLEKLFCTLELYNKTSYLNGDLKINLLYSLSDSSLENTSTSSLKDTFMVTQCNDLEPEKYECHIPSVKLNSTYLMWLKITNGTVLLQSPLMSVKPINIVKPGPPLHLQVEMTDKGQLKISWSSPAQIPYPLQYEVKLSVNSTQNVWQVNTFLITDNLLLDSTYLIQVRCKSLHGPGIWSDWSVTYNLNPQEVMYFPPKILTSIGSNVSFYCIYKNKNKIISSKKIVWWLNLAKEIPESQYTAVNDYIGKVTLVNLTITKPGGNFLFNALHCCNENKECNHRYAELYIVDVSINITCETHGNLQKMTCRWSASRDPLLEESTLQLRYYRNDVYCTDFPKATPNSEVKDCYLQRDHSYECTFQPFYLLSGYTMWIEIKHQLGTLNSPPMCIIPKEVVKPFAPSNLKAEITEEIGLLNVSWSNPKLPKSELRFQIRCAVNRTEITWQVISDCSASIAVPEPCVVYVAEVRCSVVDGVGYWSDWSRPAYSVVKDIKGQIYFYLHSEVCSLMKSNLDCYLLQPLMKNLSLCSVLEYVVEHCTSENVTWSDYVGNDTTYVFPWIEEAHTVKVVAINSIGASSMNFNLTLSQQMSRVNIVQSLSAYPVNSNCVIVSWMLSHSIPVITSFVVEWKTLNEEDQAKWMHVSSNVSKCYIYDHFILIEKYQFSLYPIFPEGVGKPMTTDEFSKGGNEKQNDASLYVILPLVISCSVLLFGALLVLHQRYAIHFHLQYFEMNPEAKTCAWFIGALYDHPETFEHLFLKQPAAVSFGPLLLEPEIVFEDISVDKALKKEDKQDLVAVHSMSTKIHDSEHDLACSSSRFNSNSLSESLHNGKASEGITQQSNIKYATIISHSKSSGVYEQPADVSSSFHGCLLGEGSLVKTPFPSSSWEMGNRAFIILPDCHPNKTLAHSVISSEGFSEPSDQEEDSPQRRLYYLGLSLGNRNENDIFLTENSSLMCQLHTTGLFQGMGFLQDMTSEINPFIKTSLKYQTSLNTLMPYMPQFQTPSMKVQETTENKT</sequence>
<dbReference type="InterPro" id="IPR003961">
    <property type="entry name" value="FN3_dom"/>
</dbReference>
<evidence type="ECO:0000256" key="7">
    <source>
        <dbReference type="ARBA" id="ARBA00023180"/>
    </source>
</evidence>
<dbReference type="InterPro" id="IPR010457">
    <property type="entry name" value="IgC2-like_lig-bd"/>
</dbReference>
<organism evidence="10 11">
    <name type="scientific">Sphenodon punctatus</name>
    <name type="common">Tuatara</name>
    <name type="synonym">Hatteria punctata</name>
    <dbReference type="NCBI Taxonomy" id="8508"/>
    <lineage>
        <taxon>Eukaryota</taxon>
        <taxon>Metazoa</taxon>
        <taxon>Chordata</taxon>
        <taxon>Craniata</taxon>
        <taxon>Vertebrata</taxon>
        <taxon>Euteleostomi</taxon>
        <taxon>Lepidosauria</taxon>
        <taxon>Sphenodontia</taxon>
        <taxon>Sphenodontidae</taxon>
        <taxon>Sphenodon</taxon>
    </lineage>
</organism>